<dbReference type="InterPro" id="IPR023459">
    <property type="entry name" value="Tscrpt_elong_fac_GreA/B_fam"/>
</dbReference>
<dbReference type="Proteomes" id="UP000544090">
    <property type="component" value="Unassembled WGS sequence"/>
</dbReference>
<dbReference type="InterPro" id="IPR028624">
    <property type="entry name" value="Tscrpt_elong_fac_GreA/B"/>
</dbReference>
<evidence type="ECO:0000256" key="7">
    <source>
        <dbReference type="ARBA" id="ARBA00030776"/>
    </source>
</evidence>
<comment type="caution">
    <text evidence="12">The sequence shown here is derived from an EMBL/GenBank/DDBJ whole genome shotgun (WGS) entry which is preliminary data.</text>
</comment>
<dbReference type="GO" id="GO:0006354">
    <property type="term" value="P:DNA-templated transcription elongation"/>
    <property type="evidence" value="ECO:0007669"/>
    <property type="project" value="TreeGrafter"/>
</dbReference>
<dbReference type="AlphaFoldDB" id="A0A7X6HBD3"/>
<comment type="similarity">
    <text evidence="1 8">Belongs to the GreA/GreB family.</text>
</comment>
<dbReference type="GO" id="GO:0003677">
    <property type="term" value="F:DNA binding"/>
    <property type="evidence" value="ECO:0007669"/>
    <property type="project" value="UniProtKB-UniRule"/>
</dbReference>
<feature type="domain" description="Transcription elongation factor GreA/GreB N-terminal" evidence="11">
    <location>
        <begin position="22"/>
        <end position="91"/>
    </location>
</feature>
<keyword evidence="13" id="KW-1185">Reference proteome</keyword>
<evidence type="ECO:0000256" key="9">
    <source>
        <dbReference type="SAM" id="MobiDB-lite"/>
    </source>
</evidence>
<dbReference type="PIRSF" id="PIRSF006092">
    <property type="entry name" value="GreA_GreB"/>
    <property type="match status" value="1"/>
</dbReference>
<dbReference type="NCBIfam" id="NF001262">
    <property type="entry name" value="PRK00226.1-3"/>
    <property type="match status" value="1"/>
</dbReference>
<evidence type="ECO:0000256" key="3">
    <source>
        <dbReference type="ARBA" id="ARBA00023015"/>
    </source>
</evidence>
<evidence type="ECO:0000256" key="5">
    <source>
        <dbReference type="ARBA" id="ARBA00023163"/>
    </source>
</evidence>
<dbReference type="PROSITE" id="PS00829">
    <property type="entry name" value="GREAB_1"/>
    <property type="match status" value="1"/>
</dbReference>
<dbReference type="EMBL" id="JAAZSQ010000001">
    <property type="protein sequence ID" value="NKX53249.1"/>
    <property type="molecule type" value="Genomic_DNA"/>
</dbReference>
<dbReference type="GO" id="GO:0003746">
    <property type="term" value="F:translation elongation factor activity"/>
    <property type="evidence" value="ECO:0007669"/>
    <property type="project" value="UniProtKB-KW"/>
</dbReference>
<dbReference type="Pfam" id="PF01272">
    <property type="entry name" value="GreA_GreB"/>
    <property type="match status" value="1"/>
</dbReference>
<dbReference type="Gene3D" id="3.10.50.30">
    <property type="entry name" value="Transcription elongation factor, GreA/GreB, C-terminal domain"/>
    <property type="match status" value="1"/>
</dbReference>
<evidence type="ECO:0000256" key="1">
    <source>
        <dbReference type="ARBA" id="ARBA00008213"/>
    </source>
</evidence>
<keyword evidence="3 8" id="KW-0805">Transcription regulation</keyword>
<dbReference type="FunFam" id="1.10.287.180:FF:000001">
    <property type="entry name" value="Transcription elongation factor GreA"/>
    <property type="match status" value="1"/>
</dbReference>
<keyword evidence="5 8" id="KW-0804">Transcription</keyword>
<evidence type="ECO:0000256" key="8">
    <source>
        <dbReference type="HAMAP-Rule" id="MF_00105"/>
    </source>
</evidence>
<comment type="function">
    <text evidence="6 8">Necessary for efficient RNA polymerase transcription elongation past template-encoded arresting sites. The arresting sites in DNA have the property of trapping a certain fraction of elongating RNA polymerases that pass through, resulting in locked ternary complexes. Cleavage of the nascent transcript by cleavage factors such as GreA or GreB allows the resumption of elongation from the new 3'terminus. GreA releases sequences of 2 to 3 nucleotides.</text>
</comment>
<evidence type="ECO:0000313" key="13">
    <source>
        <dbReference type="Proteomes" id="UP000544090"/>
    </source>
</evidence>
<dbReference type="PANTHER" id="PTHR30437">
    <property type="entry name" value="TRANSCRIPTION ELONGATION FACTOR GREA"/>
    <property type="match status" value="1"/>
</dbReference>
<evidence type="ECO:0000256" key="6">
    <source>
        <dbReference type="ARBA" id="ARBA00024916"/>
    </source>
</evidence>
<dbReference type="GO" id="GO:0070063">
    <property type="term" value="F:RNA polymerase binding"/>
    <property type="evidence" value="ECO:0007669"/>
    <property type="project" value="InterPro"/>
</dbReference>
<dbReference type="HAMAP" id="MF_00105">
    <property type="entry name" value="GreA_GreB"/>
    <property type="match status" value="1"/>
</dbReference>
<dbReference type="InterPro" id="IPR022691">
    <property type="entry name" value="Tscrpt_elong_fac_GreA/B_N"/>
</dbReference>
<dbReference type="InterPro" id="IPR036953">
    <property type="entry name" value="GreA/GreB_C_sf"/>
</dbReference>
<evidence type="ECO:0000259" key="10">
    <source>
        <dbReference type="Pfam" id="PF01272"/>
    </source>
</evidence>
<dbReference type="InterPro" id="IPR036805">
    <property type="entry name" value="Tscrpt_elong_fac_GreA/B_N_sf"/>
</dbReference>
<keyword evidence="12" id="KW-0251">Elongation factor</keyword>
<name>A0A7X6HBD3_9MICC</name>
<dbReference type="SUPFAM" id="SSF54534">
    <property type="entry name" value="FKBP-like"/>
    <property type="match status" value="1"/>
</dbReference>
<reference evidence="12 13" key="1">
    <citation type="submission" date="2020-04" db="EMBL/GenBank/DDBJ databases">
        <title>Arthrobacter sp. nov.</title>
        <authorList>
            <person name="Liu S."/>
        </authorList>
    </citation>
    <scope>NUCLEOTIDE SEQUENCE [LARGE SCALE GENOMIC DNA]</scope>
    <source>
        <strain evidence="12 13">E918</strain>
    </source>
</reference>
<evidence type="ECO:0000256" key="4">
    <source>
        <dbReference type="ARBA" id="ARBA00023125"/>
    </source>
</evidence>
<evidence type="ECO:0000313" key="12">
    <source>
        <dbReference type="EMBL" id="NKX53249.1"/>
    </source>
</evidence>
<feature type="domain" description="Transcription elongation factor GreA/GreB C-terminal" evidence="10">
    <location>
        <begin position="98"/>
        <end position="171"/>
    </location>
</feature>
<dbReference type="Gene3D" id="1.10.287.180">
    <property type="entry name" value="Transcription elongation factor, GreA/GreB, N-terminal domain"/>
    <property type="match status" value="1"/>
</dbReference>
<dbReference type="InterPro" id="IPR018151">
    <property type="entry name" value="TF_GreA/GreB_CS"/>
</dbReference>
<keyword evidence="12" id="KW-0648">Protein biosynthesis</keyword>
<gene>
    <name evidence="8 12" type="primary">greA</name>
    <name evidence="12" type="ORF">HGG74_01595</name>
</gene>
<proteinExistence type="inferred from homology"/>
<dbReference type="SUPFAM" id="SSF46557">
    <property type="entry name" value="GreA transcript cleavage protein, N-terminal domain"/>
    <property type="match status" value="1"/>
</dbReference>
<dbReference type="InterPro" id="IPR001437">
    <property type="entry name" value="Tscrpt_elong_fac_GreA/B_C"/>
</dbReference>
<protein>
    <recommendedName>
        <fullName evidence="2 8">Transcription elongation factor GreA</fullName>
    </recommendedName>
    <alternativeName>
        <fullName evidence="7 8">Transcript cleavage factor GreA</fullName>
    </alternativeName>
</protein>
<accession>A0A7X6HBD3</accession>
<sequence length="175" mass="18640">MPVAPAVTKEKYVSTSSAPVAWLTQESYDRLKAELDHLSGPGRAEIVARIEQARSEGDLKENGGYHAAKEEQGKAEARIRQLTELLRNAHVGERPADDGIVEPGMVIEAKIAGDLETFLLGSREVAGDADIDVYSEKSPLGAAIHGLKAGDSTTYTAPNGKEITVEIISAKPYAG</sequence>
<evidence type="ECO:0000259" key="11">
    <source>
        <dbReference type="Pfam" id="PF03449"/>
    </source>
</evidence>
<dbReference type="GO" id="GO:0032784">
    <property type="term" value="P:regulation of DNA-templated transcription elongation"/>
    <property type="evidence" value="ECO:0007669"/>
    <property type="project" value="UniProtKB-UniRule"/>
</dbReference>
<feature type="region of interest" description="Disordered" evidence="9">
    <location>
        <begin position="55"/>
        <end position="74"/>
    </location>
</feature>
<dbReference type="Pfam" id="PF03449">
    <property type="entry name" value="GreA_GreB_N"/>
    <property type="match status" value="1"/>
</dbReference>
<dbReference type="PANTHER" id="PTHR30437:SF4">
    <property type="entry name" value="TRANSCRIPTION ELONGATION FACTOR GREA"/>
    <property type="match status" value="1"/>
</dbReference>
<evidence type="ECO:0000256" key="2">
    <source>
        <dbReference type="ARBA" id="ARBA00013729"/>
    </source>
</evidence>
<keyword evidence="4 8" id="KW-0238">DNA-binding</keyword>
<organism evidence="12 13">
    <name type="scientific">Arthrobacter mobilis</name>
    <dbReference type="NCBI Taxonomy" id="2724944"/>
    <lineage>
        <taxon>Bacteria</taxon>
        <taxon>Bacillati</taxon>
        <taxon>Actinomycetota</taxon>
        <taxon>Actinomycetes</taxon>
        <taxon>Micrococcales</taxon>
        <taxon>Micrococcaceae</taxon>
        <taxon>Arthrobacter</taxon>
    </lineage>
</organism>